<feature type="region of interest" description="Disordered" evidence="1">
    <location>
        <begin position="237"/>
        <end position="292"/>
    </location>
</feature>
<dbReference type="EMBL" id="CP003697">
    <property type="protein sequence ID" value="AGF73190.1"/>
    <property type="molecule type" value="Genomic_DNA"/>
</dbReference>
<evidence type="ECO:0000313" key="2">
    <source>
        <dbReference type="EMBL" id="AGF73190.1"/>
    </source>
</evidence>
<feature type="compositionally biased region" description="Pro residues" evidence="1">
    <location>
        <begin position="281"/>
        <end position="292"/>
    </location>
</feature>
<feature type="compositionally biased region" description="Acidic residues" evidence="1">
    <location>
        <begin position="261"/>
        <end position="271"/>
    </location>
</feature>
<proteinExistence type="predicted"/>
<evidence type="ECO:0000313" key="3">
    <source>
        <dbReference type="Proteomes" id="UP000011723"/>
    </source>
</evidence>
<sequence>MLFEFLYFIPDRTRSGRVHVDPYDPLEATVRRMEATRLTSSPLLRDLEADAAAIARRIAVSGDPSVPDPSARQLGDRTMLVSLETDSVEEAFNDLVQLAIDADVGLAELSSAQVYLHGDDSVEVSLEMTELSVPWTSPAALRSYVHRTNPANVWDWVPARDSRLAETGYLDEFLLLTRHPRADRFIQTHLDQRTGAWVIEVAEEGRRYTTRRRGEEEVTAVLHRWLFRGMAVLDDGPWRSTAGTDGVPRRDGFGRFIADPALDEGDDGDSDDGGRHDDAPSPTPPPTPVLVG</sequence>
<dbReference type="PATRIC" id="fig|1121362.3.peg.2220"/>
<dbReference type="AlphaFoldDB" id="M1P087"/>
<protein>
    <submittedName>
        <fullName evidence="2">Uncharacterized protein</fullName>
    </submittedName>
</protein>
<evidence type="ECO:0000256" key="1">
    <source>
        <dbReference type="SAM" id="MobiDB-lite"/>
    </source>
</evidence>
<dbReference type="RefSeq" id="WP_015401606.1">
    <property type="nucleotide sequence ID" value="NC_020302.1"/>
</dbReference>
<dbReference type="KEGG" id="chn:A605_10950"/>
<keyword evidence="3" id="KW-1185">Reference proteome</keyword>
<name>M1P087_9CORY</name>
<gene>
    <name evidence="2" type="ORF">A605_10950</name>
</gene>
<dbReference type="HOGENOM" id="CLU_952222_0_0_11"/>
<reference evidence="2 3" key="1">
    <citation type="journal article" date="2012" name="Stand. Genomic Sci.">
        <title>Genome sequence of the halotolerant bacterium Corynebacterium halotolerans type strain YIM 70093(T) (= DSM 44683(T)).</title>
        <authorList>
            <person name="Ruckert C."/>
            <person name="Albersmeier A."/>
            <person name="Al-Dilaimi A."/>
            <person name="Niehaus K."/>
            <person name="Szczepanowski R."/>
            <person name="Kalinowski J."/>
        </authorList>
    </citation>
    <scope>NUCLEOTIDE SEQUENCE [LARGE SCALE GENOMIC DNA]</scope>
    <source>
        <strain evidence="2">YIM 70093</strain>
    </source>
</reference>
<dbReference type="OrthoDB" id="3829914at2"/>
<accession>M1P087</accession>
<organism evidence="2 3">
    <name type="scientific">Corynebacterium halotolerans YIM 70093 = DSM 44683</name>
    <dbReference type="NCBI Taxonomy" id="1121362"/>
    <lineage>
        <taxon>Bacteria</taxon>
        <taxon>Bacillati</taxon>
        <taxon>Actinomycetota</taxon>
        <taxon>Actinomycetes</taxon>
        <taxon>Mycobacteriales</taxon>
        <taxon>Corynebacteriaceae</taxon>
        <taxon>Corynebacterium</taxon>
    </lineage>
</organism>
<dbReference type="Proteomes" id="UP000011723">
    <property type="component" value="Chromosome"/>
</dbReference>